<feature type="compositionally biased region" description="Polar residues" evidence="9">
    <location>
        <begin position="530"/>
        <end position="539"/>
    </location>
</feature>
<organism evidence="12 13">
    <name type="scientific">Heliorestis convoluta</name>
    <dbReference type="NCBI Taxonomy" id="356322"/>
    <lineage>
        <taxon>Bacteria</taxon>
        <taxon>Bacillati</taxon>
        <taxon>Bacillota</taxon>
        <taxon>Clostridia</taxon>
        <taxon>Eubacteriales</taxon>
        <taxon>Heliobacteriaceae</taxon>
        <taxon>Heliorestis</taxon>
    </lineage>
</organism>
<dbReference type="InterPro" id="IPR005543">
    <property type="entry name" value="PASTA_dom"/>
</dbReference>
<comment type="catalytic activity">
    <reaction evidence="7">
        <text>L-threonyl-[protein] + ATP = O-phospho-L-threonyl-[protein] + ADP + H(+)</text>
        <dbReference type="Rhea" id="RHEA:46608"/>
        <dbReference type="Rhea" id="RHEA-COMP:11060"/>
        <dbReference type="Rhea" id="RHEA-COMP:11605"/>
        <dbReference type="ChEBI" id="CHEBI:15378"/>
        <dbReference type="ChEBI" id="CHEBI:30013"/>
        <dbReference type="ChEBI" id="CHEBI:30616"/>
        <dbReference type="ChEBI" id="CHEBI:61977"/>
        <dbReference type="ChEBI" id="CHEBI:456216"/>
        <dbReference type="EC" id="2.7.11.1"/>
    </reaction>
</comment>
<keyword evidence="4" id="KW-0547">Nucleotide-binding</keyword>
<evidence type="ECO:0000256" key="4">
    <source>
        <dbReference type="ARBA" id="ARBA00022741"/>
    </source>
</evidence>
<feature type="domain" description="PASTA" evidence="11">
    <location>
        <begin position="352"/>
        <end position="418"/>
    </location>
</feature>
<reference evidence="13" key="1">
    <citation type="submission" date="2019-11" db="EMBL/GenBank/DDBJ databases">
        <title>Genome sequence of Heliorestis convoluta strain HH, an alkaliphilic and minimalistic phototrophic bacterium from a soda lake in Egypt.</title>
        <authorList>
            <person name="Dewey E.D."/>
            <person name="Stokes L.M."/>
            <person name="Burchell B.M."/>
            <person name="Shaffer K.N."/>
            <person name="Huntington A.M."/>
            <person name="Baker J.M."/>
            <person name="Nadendla S."/>
            <person name="Giglio M.G."/>
            <person name="Touchman J.W."/>
            <person name="Blankenship R.E."/>
            <person name="Madigan M.T."/>
            <person name="Sattley W.M."/>
        </authorList>
    </citation>
    <scope>NUCLEOTIDE SEQUENCE [LARGE SCALE GENOMIC DNA]</scope>
    <source>
        <strain evidence="13">HH</strain>
    </source>
</reference>
<dbReference type="EMBL" id="CP045875">
    <property type="protein sequence ID" value="QGG47984.1"/>
    <property type="molecule type" value="Genomic_DNA"/>
</dbReference>
<feature type="domain" description="PASTA" evidence="11">
    <location>
        <begin position="486"/>
        <end position="553"/>
    </location>
</feature>
<evidence type="ECO:0000256" key="3">
    <source>
        <dbReference type="ARBA" id="ARBA00022679"/>
    </source>
</evidence>
<dbReference type="PROSITE" id="PS51178">
    <property type="entry name" value="PASTA"/>
    <property type="match status" value="3"/>
</dbReference>
<sequence length="634" mass="71074">MKGRLFGNRYEIVEYLGGGGMAQVYKSWDRLLERAVTIKFLREGLTNDEEFVRRFRREAQAIASLSHPNIVNVYDVGREGETDYIVMEYIDGPTLKEVIRRRGPLPPVEAVNLARQICDALEHAHENKIIHRDIKPHNILLTNSGRVKVTDFGIARSTTQNTMTMDRTIVGSVHYLSPEQARGLPVDEKSDIYSLGVVLYELLTGRVPFQGETPIAVALQQIQEQPQALSEIQEEVPQALEEIVLRALEKSAERRYNNARALREDLEHVFTGTIVGRLPLDDDSPTMRLDLPIPLEKDRVSESNKTPQTEQKAKKVQEESSSPVNWKVLLSSLLLLALIAFASSFAWQRYMNVPEVMLPRVVGMHYREAIEAIQKEGLQVQVEAVHHREVARDLVISQDPEGNRMVKQTREVRLTVSQGPKLHPVPPVTGMTEREAILRLQEADFAYEITEEYSERGAVGTVLSQRPAANTEQPAGTVIELRISKGPQRQGLMPALIGLSAEEAKTLLKPLEVQIEQQEEKSDRHDAGTVLSQDPSANSRVDKGATVRITISTMAEVQIQEQEQKKVTPITLLIPEESSEAPVRILLIQGEQTKEVYAGTHKGGDTVSQQVEYTGQATIQGFINGEKVLERKVE</sequence>
<protein>
    <recommendedName>
        <fullName evidence="1">non-specific serine/threonine protein kinase</fullName>
        <ecNumber evidence="1">2.7.11.1</ecNumber>
    </recommendedName>
</protein>
<evidence type="ECO:0000256" key="1">
    <source>
        <dbReference type="ARBA" id="ARBA00012513"/>
    </source>
</evidence>
<dbReference type="SMART" id="SM00220">
    <property type="entry name" value="S_TKc"/>
    <property type="match status" value="1"/>
</dbReference>
<dbReference type="InterPro" id="IPR011009">
    <property type="entry name" value="Kinase-like_dom_sf"/>
</dbReference>
<proteinExistence type="predicted"/>
<keyword evidence="2" id="KW-0723">Serine/threonine-protein kinase</keyword>
<dbReference type="PROSITE" id="PS00108">
    <property type="entry name" value="PROTEIN_KINASE_ST"/>
    <property type="match status" value="1"/>
</dbReference>
<dbReference type="GO" id="GO:0004674">
    <property type="term" value="F:protein serine/threonine kinase activity"/>
    <property type="evidence" value="ECO:0007669"/>
    <property type="project" value="UniProtKB-KW"/>
</dbReference>
<dbReference type="EC" id="2.7.11.1" evidence="1"/>
<dbReference type="CDD" id="cd06577">
    <property type="entry name" value="PASTA_pknB"/>
    <property type="match status" value="3"/>
</dbReference>
<dbReference type="Gene3D" id="3.30.200.20">
    <property type="entry name" value="Phosphorylase Kinase, domain 1"/>
    <property type="match status" value="1"/>
</dbReference>
<feature type="compositionally biased region" description="Basic and acidic residues" evidence="9">
    <location>
        <begin position="518"/>
        <end position="527"/>
    </location>
</feature>
<dbReference type="NCBIfam" id="NF033483">
    <property type="entry name" value="PknB_PASTA_kin"/>
    <property type="match status" value="1"/>
</dbReference>
<evidence type="ECO:0000256" key="9">
    <source>
        <dbReference type="SAM" id="MobiDB-lite"/>
    </source>
</evidence>
<dbReference type="GO" id="GO:0005524">
    <property type="term" value="F:ATP binding"/>
    <property type="evidence" value="ECO:0007669"/>
    <property type="project" value="UniProtKB-KW"/>
</dbReference>
<accession>A0A5Q2MYI5</accession>
<dbReference type="PANTHER" id="PTHR43289">
    <property type="entry name" value="MITOGEN-ACTIVATED PROTEIN KINASE KINASE KINASE 20-RELATED"/>
    <property type="match status" value="1"/>
</dbReference>
<dbReference type="KEGG" id="hcv:FTV88_1886"/>
<evidence type="ECO:0000313" key="12">
    <source>
        <dbReference type="EMBL" id="QGG47984.1"/>
    </source>
</evidence>
<feature type="region of interest" description="Disordered" evidence="9">
    <location>
        <begin position="295"/>
        <end position="318"/>
    </location>
</feature>
<feature type="domain" description="Protein kinase" evidence="10">
    <location>
        <begin position="10"/>
        <end position="271"/>
    </location>
</feature>
<keyword evidence="13" id="KW-1185">Reference proteome</keyword>
<dbReference type="Proteomes" id="UP000366051">
    <property type="component" value="Chromosome"/>
</dbReference>
<evidence type="ECO:0000313" key="13">
    <source>
        <dbReference type="Proteomes" id="UP000366051"/>
    </source>
</evidence>
<feature type="region of interest" description="Disordered" evidence="9">
    <location>
        <begin position="516"/>
        <end position="542"/>
    </location>
</feature>
<dbReference type="PROSITE" id="PS50011">
    <property type="entry name" value="PROTEIN_KINASE_DOM"/>
    <property type="match status" value="1"/>
</dbReference>
<dbReference type="InterPro" id="IPR000719">
    <property type="entry name" value="Prot_kinase_dom"/>
</dbReference>
<dbReference type="Gene3D" id="1.10.510.10">
    <property type="entry name" value="Transferase(Phosphotransferase) domain 1"/>
    <property type="match status" value="1"/>
</dbReference>
<dbReference type="Pfam" id="PF00069">
    <property type="entry name" value="Pkinase"/>
    <property type="match status" value="1"/>
</dbReference>
<dbReference type="SUPFAM" id="SSF56112">
    <property type="entry name" value="Protein kinase-like (PK-like)"/>
    <property type="match status" value="1"/>
</dbReference>
<dbReference type="AlphaFoldDB" id="A0A5Q2MYI5"/>
<dbReference type="SMART" id="SM00740">
    <property type="entry name" value="PASTA"/>
    <property type="match status" value="3"/>
</dbReference>
<dbReference type="Pfam" id="PF03793">
    <property type="entry name" value="PASTA"/>
    <property type="match status" value="3"/>
</dbReference>
<evidence type="ECO:0000256" key="5">
    <source>
        <dbReference type="ARBA" id="ARBA00022777"/>
    </source>
</evidence>
<evidence type="ECO:0000259" key="11">
    <source>
        <dbReference type="PROSITE" id="PS51178"/>
    </source>
</evidence>
<dbReference type="Gene3D" id="3.30.10.20">
    <property type="match status" value="3"/>
</dbReference>
<evidence type="ECO:0000256" key="8">
    <source>
        <dbReference type="ARBA" id="ARBA00048679"/>
    </source>
</evidence>
<dbReference type="GO" id="GO:0106310">
    <property type="term" value="F:protein serine kinase activity"/>
    <property type="evidence" value="ECO:0007669"/>
    <property type="project" value="RHEA"/>
</dbReference>
<dbReference type="FunFam" id="1.10.510.10:FF:000021">
    <property type="entry name" value="Serine/threonine protein kinase"/>
    <property type="match status" value="1"/>
</dbReference>
<keyword evidence="5 12" id="KW-0418">Kinase</keyword>
<dbReference type="FunFam" id="3.30.200.20:FF:000035">
    <property type="entry name" value="Serine/threonine protein kinase Stk1"/>
    <property type="match status" value="1"/>
</dbReference>
<name>A0A5Q2MYI5_9FIRM</name>
<gene>
    <name evidence="12" type="ORF">FTV88_1886</name>
</gene>
<dbReference type="CDD" id="cd14014">
    <property type="entry name" value="STKc_PknB_like"/>
    <property type="match status" value="1"/>
</dbReference>
<keyword evidence="3 12" id="KW-0808">Transferase</keyword>
<dbReference type="RefSeq" id="WP_162007965.1">
    <property type="nucleotide sequence ID" value="NZ_CP045875.1"/>
</dbReference>
<evidence type="ECO:0000256" key="7">
    <source>
        <dbReference type="ARBA" id="ARBA00047899"/>
    </source>
</evidence>
<evidence type="ECO:0000259" key="10">
    <source>
        <dbReference type="PROSITE" id="PS50011"/>
    </source>
</evidence>
<evidence type="ECO:0000256" key="2">
    <source>
        <dbReference type="ARBA" id="ARBA00022527"/>
    </source>
</evidence>
<keyword evidence="6" id="KW-0067">ATP-binding</keyword>
<evidence type="ECO:0000256" key="6">
    <source>
        <dbReference type="ARBA" id="ARBA00022840"/>
    </source>
</evidence>
<dbReference type="InterPro" id="IPR008271">
    <property type="entry name" value="Ser/Thr_kinase_AS"/>
</dbReference>
<feature type="domain" description="PASTA" evidence="11">
    <location>
        <begin position="419"/>
        <end position="485"/>
    </location>
</feature>
<dbReference type="PANTHER" id="PTHR43289:SF34">
    <property type="entry name" value="SERINE_THREONINE-PROTEIN KINASE YBDM-RELATED"/>
    <property type="match status" value="1"/>
</dbReference>
<comment type="catalytic activity">
    <reaction evidence="8">
        <text>L-seryl-[protein] + ATP = O-phospho-L-seryl-[protein] + ADP + H(+)</text>
        <dbReference type="Rhea" id="RHEA:17989"/>
        <dbReference type="Rhea" id="RHEA-COMP:9863"/>
        <dbReference type="Rhea" id="RHEA-COMP:11604"/>
        <dbReference type="ChEBI" id="CHEBI:15378"/>
        <dbReference type="ChEBI" id="CHEBI:29999"/>
        <dbReference type="ChEBI" id="CHEBI:30616"/>
        <dbReference type="ChEBI" id="CHEBI:83421"/>
        <dbReference type="ChEBI" id="CHEBI:456216"/>
        <dbReference type="EC" id="2.7.11.1"/>
    </reaction>
</comment>